<proteinExistence type="predicted"/>
<evidence type="ECO:0000313" key="1">
    <source>
        <dbReference type="EMBL" id="SFC08176.1"/>
    </source>
</evidence>
<dbReference type="OrthoDB" id="1524637at2"/>
<dbReference type="AlphaFoldDB" id="A0A1I1G9V3"/>
<dbReference type="RefSeq" id="WP_091509431.1">
    <property type="nucleotide sequence ID" value="NZ_FOLE01000002.1"/>
</dbReference>
<sequence length="102" mass="11295">MKLFILTCQQDDRKAAVATFKKAGIGAYSMADITGFKTFAPEDLSDEWFAASPVAADSLLFFSFLSETLAAKALELVFEHNQQHPSDFPLRGFVLSVDTWVN</sequence>
<reference evidence="1 2" key="1">
    <citation type="submission" date="2016-10" db="EMBL/GenBank/DDBJ databases">
        <authorList>
            <person name="de Groot N.N."/>
        </authorList>
    </citation>
    <scope>NUCLEOTIDE SEQUENCE [LARGE SCALE GENOMIC DNA]</scope>
    <source>
        <strain evidence="1 2">DSM 6793</strain>
    </source>
</reference>
<dbReference type="Proteomes" id="UP000199514">
    <property type="component" value="Unassembled WGS sequence"/>
</dbReference>
<keyword evidence="2" id="KW-1185">Reference proteome</keyword>
<dbReference type="EMBL" id="FOLE01000002">
    <property type="protein sequence ID" value="SFC08176.1"/>
    <property type="molecule type" value="Genomic_DNA"/>
</dbReference>
<gene>
    <name evidence="1" type="ORF">SAMN05421780_102503</name>
</gene>
<organism evidence="1 2">
    <name type="scientific">Flexibacter flexilis DSM 6793</name>
    <dbReference type="NCBI Taxonomy" id="927664"/>
    <lineage>
        <taxon>Bacteria</taxon>
        <taxon>Pseudomonadati</taxon>
        <taxon>Bacteroidota</taxon>
        <taxon>Cytophagia</taxon>
        <taxon>Cytophagales</taxon>
        <taxon>Flexibacteraceae</taxon>
        <taxon>Flexibacter</taxon>
    </lineage>
</organism>
<accession>A0A1I1G9V3</accession>
<evidence type="ECO:0000313" key="2">
    <source>
        <dbReference type="Proteomes" id="UP000199514"/>
    </source>
</evidence>
<dbReference type="STRING" id="927664.SAMN05421780_102503"/>
<protein>
    <submittedName>
        <fullName evidence="1">Uncharacterized protein</fullName>
    </submittedName>
</protein>
<name>A0A1I1G9V3_9BACT</name>